<sequence length="42" mass="4951">MTWREPFSVYMLFCFICELGQETLRGGFGGVWLWLIGRFTCV</sequence>
<dbReference type="EMBL" id="GBXM01089108">
    <property type="protein sequence ID" value="JAH19469.1"/>
    <property type="molecule type" value="Transcribed_RNA"/>
</dbReference>
<proteinExistence type="predicted"/>
<accession>A0A0E9QRK6</accession>
<protein>
    <submittedName>
        <fullName evidence="1">Uncharacterized protein</fullName>
    </submittedName>
</protein>
<dbReference type="AlphaFoldDB" id="A0A0E9QRK6"/>
<name>A0A0E9QRK6_ANGAN</name>
<organism evidence="1">
    <name type="scientific">Anguilla anguilla</name>
    <name type="common">European freshwater eel</name>
    <name type="synonym">Muraena anguilla</name>
    <dbReference type="NCBI Taxonomy" id="7936"/>
    <lineage>
        <taxon>Eukaryota</taxon>
        <taxon>Metazoa</taxon>
        <taxon>Chordata</taxon>
        <taxon>Craniata</taxon>
        <taxon>Vertebrata</taxon>
        <taxon>Euteleostomi</taxon>
        <taxon>Actinopterygii</taxon>
        <taxon>Neopterygii</taxon>
        <taxon>Teleostei</taxon>
        <taxon>Anguilliformes</taxon>
        <taxon>Anguillidae</taxon>
        <taxon>Anguilla</taxon>
    </lineage>
</organism>
<evidence type="ECO:0000313" key="1">
    <source>
        <dbReference type="EMBL" id="JAH19469.1"/>
    </source>
</evidence>
<reference evidence="1" key="2">
    <citation type="journal article" date="2015" name="Fish Shellfish Immunol.">
        <title>Early steps in the European eel (Anguilla anguilla)-Vibrio vulnificus interaction in the gills: Role of the RtxA13 toxin.</title>
        <authorList>
            <person name="Callol A."/>
            <person name="Pajuelo D."/>
            <person name="Ebbesson L."/>
            <person name="Teles M."/>
            <person name="MacKenzie S."/>
            <person name="Amaro C."/>
        </authorList>
    </citation>
    <scope>NUCLEOTIDE SEQUENCE</scope>
</reference>
<reference evidence="1" key="1">
    <citation type="submission" date="2014-11" db="EMBL/GenBank/DDBJ databases">
        <authorList>
            <person name="Amaro Gonzalez C."/>
        </authorList>
    </citation>
    <scope>NUCLEOTIDE SEQUENCE</scope>
</reference>